<dbReference type="PANTHER" id="PTHR30383:SF5">
    <property type="entry name" value="SGNH HYDROLASE-TYPE ESTERASE DOMAIN-CONTAINING PROTEIN"/>
    <property type="match status" value="1"/>
</dbReference>
<dbReference type="RefSeq" id="WP_108915977.1">
    <property type="nucleotide sequence ID" value="NZ_BGJY01000006.1"/>
</dbReference>
<feature type="signal peptide" evidence="1">
    <location>
        <begin position="1"/>
        <end position="27"/>
    </location>
</feature>
<dbReference type="Gene3D" id="3.40.50.1110">
    <property type="entry name" value="SGNH hydrolase"/>
    <property type="match status" value="1"/>
</dbReference>
<proteinExistence type="predicted"/>
<dbReference type="AlphaFoldDB" id="A0A2U1SUL1"/>
<feature type="chain" id="PRO_5015738564" evidence="1">
    <location>
        <begin position="28"/>
        <end position="270"/>
    </location>
</feature>
<evidence type="ECO:0000313" key="2">
    <source>
        <dbReference type="EMBL" id="PWB95305.1"/>
    </source>
</evidence>
<dbReference type="SUPFAM" id="SSF52266">
    <property type="entry name" value="SGNH hydrolase"/>
    <property type="match status" value="1"/>
</dbReference>
<keyword evidence="1" id="KW-0732">Signal</keyword>
<reference evidence="2 3" key="1">
    <citation type="journal article" date="2018" name="Appl. Microbiol. Biotechnol.">
        <title>Co-cultivation of the strictly anaerobic methanogen Methanosarcina barkeri with aerobic methanotrophs in an oxygen-limited membrane bioreactor.</title>
        <authorList>
            <person name="In 't Zandt M.H."/>
            <person name="van den Bosch T.J.M."/>
            <person name="Rijkers R."/>
            <person name="van Kessel M.A.H.J."/>
            <person name="Jetten M.S.M."/>
            <person name="Welte C.U."/>
        </authorList>
    </citation>
    <scope>NUCLEOTIDE SEQUENCE [LARGE SCALE GENOMIC DNA]</scope>
    <source>
        <strain evidence="2 3">DSM 17706</strain>
    </source>
</reference>
<dbReference type="Pfam" id="PF25182">
    <property type="entry name" value="NonGDSL"/>
    <property type="match status" value="1"/>
</dbReference>
<comment type="caution">
    <text evidence="2">The sequence shown here is derived from an EMBL/GenBank/DDBJ whole genome shotgun (WGS) entry which is preliminary data.</text>
</comment>
<dbReference type="InterPro" id="IPR057572">
    <property type="entry name" value="NonGDSL"/>
</dbReference>
<gene>
    <name evidence="2" type="ORF">C5689_03985</name>
</gene>
<protein>
    <submittedName>
        <fullName evidence="2">GDSL family lipase</fullName>
    </submittedName>
</protein>
<keyword evidence="3" id="KW-1185">Reference proteome</keyword>
<sequence length="270" mass="28856">MGFGMAGQAADKIVAGACGLALAFAVAAPLAQEAAPPTEAPPLSPACEAPAGDIAAPASLPHFAKALRERKSARILAIGSSSTSGVGASSDAKSYPAQLEAILEGAMKGADVVVANRGVSGEVAAVTAERIKSEVAREKPDMLLWQLGTNDALVRVAPEEFENTVRSTIRWLKENEIDVVLVGLQYSSRFSRDEEYFAIRNVLQRVASTENVAYVRRYDAMRFIAQNHANLQMMARDNFHLNDLGYQCMAEHIARAVIVGAFAKRRPSGN</sequence>
<dbReference type="PANTHER" id="PTHR30383">
    <property type="entry name" value="THIOESTERASE 1/PROTEASE 1/LYSOPHOSPHOLIPASE L1"/>
    <property type="match status" value="1"/>
</dbReference>
<dbReference type="InterPro" id="IPR051532">
    <property type="entry name" value="Ester_Hydrolysis_Enzymes"/>
</dbReference>
<dbReference type="GO" id="GO:0004622">
    <property type="term" value="F:phosphatidylcholine lysophospholipase activity"/>
    <property type="evidence" value="ECO:0007669"/>
    <property type="project" value="TreeGrafter"/>
</dbReference>
<dbReference type="Proteomes" id="UP000245137">
    <property type="component" value="Unassembled WGS sequence"/>
</dbReference>
<accession>A0A2U1SUL1</accession>
<name>A0A2U1SUL1_METSR</name>
<organism evidence="2 3">
    <name type="scientific">Methylosinus sporium</name>
    <dbReference type="NCBI Taxonomy" id="428"/>
    <lineage>
        <taxon>Bacteria</taxon>
        <taxon>Pseudomonadati</taxon>
        <taxon>Pseudomonadota</taxon>
        <taxon>Alphaproteobacteria</taxon>
        <taxon>Hyphomicrobiales</taxon>
        <taxon>Methylocystaceae</taxon>
        <taxon>Methylosinus</taxon>
    </lineage>
</organism>
<evidence type="ECO:0000256" key="1">
    <source>
        <dbReference type="SAM" id="SignalP"/>
    </source>
</evidence>
<dbReference type="OrthoDB" id="7203637at2"/>
<evidence type="ECO:0000313" key="3">
    <source>
        <dbReference type="Proteomes" id="UP000245137"/>
    </source>
</evidence>
<dbReference type="EMBL" id="PUIV01000003">
    <property type="protein sequence ID" value="PWB95305.1"/>
    <property type="molecule type" value="Genomic_DNA"/>
</dbReference>
<dbReference type="InterPro" id="IPR036514">
    <property type="entry name" value="SGNH_hydro_sf"/>
</dbReference>